<keyword evidence="2" id="KW-1185">Reference proteome</keyword>
<dbReference type="Proteomes" id="UP001281147">
    <property type="component" value="Unassembled WGS sequence"/>
</dbReference>
<organism evidence="1 2">
    <name type="scientific">Vermiconidia calcicola</name>
    <dbReference type="NCBI Taxonomy" id="1690605"/>
    <lineage>
        <taxon>Eukaryota</taxon>
        <taxon>Fungi</taxon>
        <taxon>Dikarya</taxon>
        <taxon>Ascomycota</taxon>
        <taxon>Pezizomycotina</taxon>
        <taxon>Dothideomycetes</taxon>
        <taxon>Dothideomycetidae</taxon>
        <taxon>Mycosphaerellales</taxon>
        <taxon>Extremaceae</taxon>
        <taxon>Vermiconidia</taxon>
    </lineage>
</organism>
<proteinExistence type="predicted"/>
<protein>
    <submittedName>
        <fullName evidence="1">Uncharacterized protein</fullName>
    </submittedName>
</protein>
<evidence type="ECO:0000313" key="1">
    <source>
        <dbReference type="EMBL" id="KAK3717181.1"/>
    </source>
</evidence>
<comment type="caution">
    <text evidence="1">The sequence shown here is derived from an EMBL/GenBank/DDBJ whole genome shotgun (WGS) entry which is preliminary data.</text>
</comment>
<gene>
    <name evidence="1" type="ORF">LTR37_005890</name>
</gene>
<reference evidence="1" key="1">
    <citation type="submission" date="2023-07" db="EMBL/GenBank/DDBJ databases">
        <title>Black Yeasts Isolated from many extreme environments.</title>
        <authorList>
            <person name="Coleine C."/>
            <person name="Stajich J.E."/>
            <person name="Selbmann L."/>
        </authorList>
    </citation>
    <scope>NUCLEOTIDE SEQUENCE</scope>
    <source>
        <strain evidence="1">CCFEE 5714</strain>
    </source>
</reference>
<sequence>MTEQSPDAMLDDCSEEDILKSWTCFTPSDSYSQQSFARHSFLYCSCCNGSFYDVEGLIIHKNTLSWERMDSGEDEEESPPSVSDGIAYELAGRQSPSHTFRDMRSARRARRRLYTEKDKYFGFKGVKRGQLGREHYKPSSAPNVYGFPTPLPEAETAIMTKQMLYNDAQYYPKPPRYHYSHWWEKRCPWDCRCGVNPRWLHESPYDEAVNEEMCYFVSGIDSTGDQFERMISALYNVPWYHDPRLMWVQPEVPPLPLRDWKDAGVPVKVRGRTQRARKREAMMLRHGGRSEEHRFLGDGSTPETLGSSTTREPGRAHGEQAPSHEYGRTFDAASMTSSCEAIGRASATSADDEGDWLLISSQPRGEKDEWTMVQLANMRKSVAEETAPC</sequence>
<evidence type="ECO:0000313" key="2">
    <source>
        <dbReference type="Proteomes" id="UP001281147"/>
    </source>
</evidence>
<dbReference type="EMBL" id="JAUTXU010000038">
    <property type="protein sequence ID" value="KAK3717181.1"/>
    <property type="molecule type" value="Genomic_DNA"/>
</dbReference>
<name>A0ACC3NHY3_9PEZI</name>
<accession>A0ACC3NHY3</accession>